<dbReference type="EMBL" id="FR773153">
    <property type="protein sequence ID" value="CBY93259.1"/>
    <property type="molecule type" value="Genomic_DNA"/>
</dbReference>
<dbReference type="HOGENOM" id="CLU_098620_0_0_14"/>
<sequence length="221" mass="24914">MSIPLTKAAIGLGSVSGVAGLGYLSSSYLSTPKDKKVSISKLFEEQGRALLIKGKDTEQWKVRWAAYVDGNKNDWKLRDYEDKKGDKGQAPESFVDACSSNAEVEVFGIDDPLYEQVVKHCSKEFSISELISKSSKFTILNTTESNQDTEAWKSSWQSYLEDNGDNNPWELSTGTWSTVKADKNNLPSDFKTKCGSKKDEKVFWDKDEKFVRFTRWCTKAN</sequence>
<gene>
    <name evidence="1" type="ORF">HF1_12510</name>
</gene>
<accession>E8ZJD8</accession>
<protein>
    <submittedName>
        <fullName evidence="1">Uncharacterized protein</fullName>
    </submittedName>
</protein>
<reference evidence="1 2" key="1">
    <citation type="journal article" date="2011" name="J. Bacteriol.">
        <title>Complete genome sequence of Mycoplasma haemofelis, a hemotropic mycoplasma.</title>
        <authorList>
            <person name="Barker E.N."/>
            <person name="Helps C.R."/>
            <person name="Peters I.R."/>
            <person name="Darby A.C."/>
            <person name="Radford A.D."/>
            <person name="Tasker S."/>
        </authorList>
    </citation>
    <scope>NUCLEOTIDE SEQUENCE [LARGE SCALE GENOMIC DNA]</scope>
    <source>
        <strain evidence="1 2">Langford 1</strain>
    </source>
</reference>
<evidence type="ECO:0000313" key="2">
    <source>
        <dbReference type="Proteomes" id="UP000008637"/>
    </source>
</evidence>
<dbReference type="KEGG" id="mha:HF1_12510"/>
<proteinExistence type="predicted"/>
<keyword evidence="2" id="KW-1185">Reference proteome</keyword>
<name>E8ZJD8_MYCHL</name>
<evidence type="ECO:0000313" key="1">
    <source>
        <dbReference type="EMBL" id="CBY93259.1"/>
    </source>
</evidence>
<dbReference type="OrthoDB" id="9827740at2"/>
<dbReference type="Proteomes" id="UP000008637">
    <property type="component" value="Chromosome"/>
</dbReference>
<organism evidence="1 2">
    <name type="scientific">Mycoplasma haemofelis (strain Langford 1)</name>
    <name type="common">Haemobartonella felis</name>
    <dbReference type="NCBI Taxonomy" id="941640"/>
    <lineage>
        <taxon>Bacteria</taxon>
        <taxon>Bacillati</taxon>
        <taxon>Mycoplasmatota</taxon>
        <taxon>Mollicutes</taxon>
        <taxon>Mycoplasmataceae</taxon>
        <taxon>Mycoplasma</taxon>
    </lineage>
</organism>
<dbReference type="AlphaFoldDB" id="E8ZJD8"/>